<dbReference type="SUPFAM" id="SSF56281">
    <property type="entry name" value="Metallo-hydrolase/oxidoreductase"/>
    <property type="match status" value="1"/>
</dbReference>
<dbReference type="AlphaFoldDB" id="A0AAD6UPR8"/>
<proteinExistence type="predicted"/>
<evidence type="ECO:0000313" key="2">
    <source>
        <dbReference type="Proteomes" id="UP001219525"/>
    </source>
</evidence>
<dbReference type="InterPro" id="IPR036866">
    <property type="entry name" value="RibonucZ/Hydroxyglut_hydro"/>
</dbReference>
<dbReference type="Gene3D" id="3.60.15.10">
    <property type="entry name" value="Ribonuclease Z/Hydroxyacylglutathione hydrolase-like"/>
    <property type="match status" value="1"/>
</dbReference>
<name>A0AAD6UPR8_9AGAR</name>
<dbReference type="Pfam" id="PF23023">
    <property type="entry name" value="Anti-Pycsar_Apyc1"/>
    <property type="match status" value="1"/>
</dbReference>
<reference evidence="1" key="1">
    <citation type="submission" date="2023-03" db="EMBL/GenBank/DDBJ databases">
        <title>Massive genome expansion in bonnet fungi (Mycena s.s.) driven by repeated elements and novel gene families across ecological guilds.</title>
        <authorList>
            <consortium name="Lawrence Berkeley National Laboratory"/>
            <person name="Harder C.B."/>
            <person name="Miyauchi S."/>
            <person name="Viragh M."/>
            <person name="Kuo A."/>
            <person name="Thoen E."/>
            <person name="Andreopoulos B."/>
            <person name="Lu D."/>
            <person name="Skrede I."/>
            <person name="Drula E."/>
            <person name="Henrissat B."/>
            <person name="Morin E."/>
            <person name="Kohler A."/>
            <person name="Barry K."/>
            <person name="LaButti K."/>
            <person name="Morin E."/>
            <person name="Salamov A."/>
            <person name="Lipzen A."/>
            <person name="Mereny Z."/>
            <person name="Hegedus B."/>
            <person name="Baldrian P."/>
            <person name="Stursova M."/>
            <person name="Weitz H."/>
            <person name="Taylor A."/>
            <person name="Grigoriev I.V."/>
            <person name="Nagy L.G."/>
            <person name="Martin F."/>
            <person name="Kauserud H."/>
        </authorList>
    </citation>
    <scope>NUCLEOTIDE SEQUENCE</scope>
    <source>
        <strain evidence="1">9144</strain>
    </source>
</reference>
<dbReference type="PANTHER" id="PTHR46018:SF2">
    <property type="entry name" value="ZINC PHOSPHODIESTERASE ELAC PROTEIN 1"/>
    <property type="match status" value="1"/>
</dbReference>
<keyword evidence="2" id="KW-1185">Reference proteome</keyword>
<gene>
    <name evidence="1" type="ORF">GGX14DRAFT_406582</name>
</gene>
<dbReference type="GO" id="GO:0005634">
    <property type="term" value="C:nucleus"/>
    <property type="evidence" value="ECO:0007669"/>
    <property type="project" value="TreeGrafter"/>
</dbReference>
<accession>A0AAD6UPR8</accession>
<evidence type="ECO:0008006" key="3">
    <source>
        <dbReference type="Google" id="ProtNLM"/>
    </source>
</evidence>
<organism evidence="1 2">
    <name type="scientific">Mycena pura</name>
    <dbReference type="NCBI Taxonomy" id="153505"/>
    <lineage>
        <taxon>Eukaryota</taxon>
        <taxon>Fungi</taxon>
        <taxon>Dikarya</taxon>
        <taxon>Basidiomycota</taxon>
        <taxon>Agaricomycotina</taxon>
        <taxon>Agaricomycetes</taxon>
        <taxon>Agaricomycetidae</taxon>
        <taxon>Agaricales</taxon>
        <taxon>Marasmiineae</taxon>
        <taxon>Mycenaceae</taxon>
        <taxon>Mycena</taxon>
    </lineage>
</organism>
<dbReference type="Proteomes" id="UP001219525">
    <property type="component" value="Unassembled WGS sequence"/>
</dbReference>
<dbReference type="GO" id="GO:0042781">
    <property type="term" value="F:3'-tRNA processing endoribonuclease activity"/>
    <property type="evidence" value="ECO:0007669"/>
    <property type="project" value="TreeGrafter"/>
</dbReference>
<protein>
    <recommendedName>
        <fullName evidence="3">Metallo-beta-lactamase domain-containing protein</fullName>
    </recommendedName>
</protein>
<comment type="caution">
    <text evidence="1">The sequence shown here is derived from an EMBL/GenBank/DDBJ whole genome shotgun (WGS) entry which is preliminary data.</text>
</comment>
<dbReference type="EMBL" id="JARJCW010000123">
    <property type="protein sequence ID" value="KAJ7192183.1"/>
    <property type="molecule type" value="Genomic_DNA"/>
</dbReference>
<sequence>MSCLSDCYQQAASESFGARQDMAASAPKTASLRQALDMQLTFLGTAAAQRSSTRSHSSLALRLGGDVWLFDCGEGTQRQLQIVSVTDLSIYDDASINIKVAEEYLVKMGRIEKIFITHLYGDHVFGVAPLLAGTCILDGAGGTADGEEDPREFLDVNNQ</sequence>
<dbReference type="PANTHER" id="PTHR46018">
    <property type="entry name" value="ZINC PHOSPHODIESTERASE ELAC PROTEIN 1"/>
    <property type="match status" value="1"/>
</dbReference>
<evidence type="ECO:0000313" key="1">
    <source>
        <dbReference type="EMBL" id="KAJ7192183.1"/>
    </source>
</evidence>